<dbReference type="Proteomes" id="UP000811609">
    <property type="component" value="Chromosome 6"/>
</dbReference>
<name>A0A8T1Q704_CARIL</name>
<dbReference type="PANTHER" id="PTHR33710:SF64">
    <property type="entry name" value="ENDONUCLEASE_EXONUCLEASE_PHOSPHATASE DOMAIN-CONTAINING PROTEIN"/>
    <property type="match status" value="1"/>
</dbReference>
<organism evidence="1 2">
    <name type="scientific">Carya illinoinensis</name>
    <name type="common">Pecan</name>
    <dbReference type="NCBI Taxonomy" id="32201"/>
    <lineage>
        <taxon>Eukaryota</taxon>
        <taxon>Viridiplantae</taxon>
        <taxon>Streptophyta</taxon>
        <taxon>Embryophyta</taxon>
        <taxon>Tracheophyta</taxon>
        <taxon>Spermatophyta</taxon>
        <taxon>Magnoliopsida</taxon>
        <taxon>eudicotyledons</taxon>
        <taxon>Gunneridae</taxon>
        <taxon>Pentapetalae</taxon>
        <taxon>rosids</taxon>
        <taxon>fabids</taxon>
        <taxon>Fagales</taxon>
        <taxon>Juglandaceae</taxon>
        <taxon>Carya</taxon>
    </lineage>
</organism>
<dbReference type="EMBL" id="CM031814">
    <property type="protein sequence ID" value="KAG6650188.1"/>
    <property type="molecule type" value="Genomic_DNA"/>
</dbReference>
<gene>
    <name evidence="1" type="ORF">CIPAW_06G025000</name>
</gene>
<evidence type="ECO:0000313" key="2">
    <source>
        <dbReference type="Proteomes" id="UP000811609"/>
    </source>
</evidence>
<reference evidence="1" key="1">
    <citation type="submission" date="2020-12" db="EMBL/GenBank/DDBJ databases">
        <title>WGS assembly of Carya illinoinensis cv. Pawnee.</title>
        <authorList>
            <person name="Platts A."/>
            <person name="Shu S."/>
            <person name="Wright S."/>
            <person name="Barry K."/>
            <person name="Edger P."/>
            <person name="Pires J.C."/>
            <person name="Schmutz J."/>
        </authorList>
    </citation>
    <scope>NUCLEOTIDE SEQUENCE</scope>
    <source>
        <tissue evidence="1">Leaf</tissue>
    </source>
</reference>
<comment type="caution">
    <text evidence="1">The sequence shown here is derived from an EMBL/GenBank/DDBJ whole genome shotgun (WGS) entry which is preliminary data.</text>
</comment>
<evidence type="ECO:0008006" key="3">
    <source>
        <dbReference type="Google" id="ProtNLM"/>
    </source>
</evidence>
<evidence type="ECO:0000313" key="1">
    <source>
        <dbReference type="EMBL" id="KAG6650188.1"/>
    </source>
</evidence>
<sequence>MWDKRVVENIDEFVGEYSVGCLFKNFEDGFVWAFTGVYGPNLDCERRLLWDELASMASWWEVPWCIGGDFNVTRFPSERSGEGRQTLAMREFSEIIYELELMDVPLMGGDYTWSSNQAWSRLDRFLISPSWEEHYPDLSQKRLSRICSDHFPIVLDCGGIPGGRRPFKFENIWLKHEGFVELVGQWWSSYHLQGNPSNALAGKLKVLKKDLKLWNEQIFGDVTLRKKNLFQELQSLEGGGDESNRKGQVVADLERVILMEEISWRQKSRALWLREGDRCTKFFHRIANSHRRFNTIESLNVDGNALTDQAEIRNQVAGHFKHLLSEPHDWRPTLDGLAFEHIDQSSMVWLERPFEEEEVHIVIKKMNRDKARGPDGFTMAFFQKCWAMVRDDVMQVFQEFFIYGKFEKSLNVTFIALVPKKRVL</sequence>
<accession>A0A8T1Q704</accession>
<dbReference type="PANTHER" id="PTHR33710">
    <property type="entry name" value="BNAC02G09200D PROTEIN"/>
    <property type="match status" value="1"/>
</dbReference>
<proteinExistence type="predicted"/>
<protein>
    <recommendedName>
        <fullName evidence="3">Reverse transcriptase</fullName>
    </recommendedName>
</protein>
<dbReference type="AlphaFoldDB" id="A0A8T1Q704"/>
<keyword evidence="2" id="KW-1185">Reference proteome</keyword>